<keyword evidence="4" id="KW-0812">Transmembrane</keyword>
<proteinExistence type="predicted"/>
<reference evidence="5" key="2">
    <citation type="submission" date="2006-05" db="EMBL/GenBank/DDBJ databases">
        <title>Sequencing of the draft genome and assembly of Desulfuromonas acetoxidans DSM 684.</title>
        <authorList>
            <consortium name="US DOE Joint Genome Institute (JGI-PGF)"/>
            <person name="Copeland A."/>
            <person name="Lucas S."/>
            <person name="Lapidus A."/>
            <person name="Barry K."/>
            <person name="Detter J.C."/>
            <person name="Glavina del Rio T."/>
            <person name="Hammon N."/>
            <person name="Israni S."/>
            <person name="Dalin E."/>
            <person name="Tice H."/>
            <person name="Bruce D."/>
            <person name="Pitluck S."/>
            <person name="Richardson P."/>
        </authorList>
    </citation>
    <scope>NUCLEOTIDE SEQUENCE [LARGE SCALE GENOMIC DNA]</scope>
    <source>
        <strain evidence="5">DSM 684</strain>
    </source>
</reference>
<dbReference type="Pfam" id="PF13181">
    <property type="entry name" value="TPR_8"/>
    <property type="match status" value="1"/>
</dbReference>
<dbReference type="InterPro" id="IPR051012">
    <property type="entry name" value="CellSynth/LPSAsmb/PSIAsmb"/>
</dbReference>
<evidence type="ECO:0000256" key="1">
    <source>
        <dbReference type="ARBA" id="ARBA00022737"/>
    </source>
</evidence>
<evidence type="ECO:0000256" key="3">
    <source>
        <dbReference type="PROSITE-ProRule" id="PRU00339"/>
    </source>
</evidence>
<organism evidence="5 6">
    <name type="scientific">Desulfuromonas acetoxidans (strain DSM 684 / 11070)</name>
    <dbReference type="NCBI Taxonomy" id="281689"/>
    <lineage>
        <taxon>Bacteria</taxon>
        <taxon>Pseudomonadati</taxon>
        <taxon>Thermodesulfobacteriota</taxon>
        <taxon>Desulfuromonadia</taxon>
        <taxon>Desulfuromonadales</taxon>
        <taxon>Desulfuromonadaceae</taxon>
        <taxon>Desulfuromonas</taxon>
    </lineage>
</organism>
<keyword evidence="4" id="KW-0472">Membrane</keyword>
<dbReference type="InterPro" id="IPR019734">
    <property type="entry name" value="TPR_rpt"/>
</dbReference>
<dbReference type="SMART" id="SM00028">
    <property type="entry name" value="TPR"/>
    <property type="match status" value="5"/>
</dbReference>
<gene>
    <name evidence="5" type="ORF">Dace_0429</name>
</gene>
<keyword evidence="2 3" id="KW-0802">TPR repeat</keyword>
<dbReference type="OrthoDB" id="9761222at2"/>
<dbReference type="RefSeq" id="WP_006002469.1">
    <property type="nucleotide sequence ID" value="NZ_AAEW02000021.1"/>
</dbReference>
<dbReference type="Pfam" id="PF13432">
    <property type="entry name" value="TPR_16"/>
    <property type="match status" value="2"/>
</dbReference>
<reference evidence="5" key="1">
    <citation type="submission" date="2006-05" db="EMBL/GenBank/DDBJ databases">
        <title>Annotation of the draft genome assembly of Desulfuromonas acetoxidans DSM 684.</title>
        <authorList>
            <consortium name="US DOE Joint Genome Institute (JGI-ORNL)"/>
            <person name="Larimer F."/>
            <person name="Land M."/>
            <person name="Hauser L."/>
        </authorList>
    </citation>
    <scope>NUCLEOTIDE SEQUENCE [LARGE SCALE GENOMIC DNA]</scope>
    <source>
        <strain evidence="5">DSM 684</strain>
    </source>
</reference>
<evidence type="ECO:0000256" key="4">
    <source>
        <dbReference type="SAM" id="Phobius"/>
    </source>
</evidence>
<dbReference type="Gene3D" id="1.25.40.10">
    <property type="entry name" value="Tetratricopeptide repeat domain"/>
    <property type="match status" value="3"/>
</dbReference>
<keyword evidence="4" id="KW-1133">Transmembrane helix</keyword>
<feature type="transmembrane region" description="Helical" evidence="4">
    <location>
        <begin position="41"/>
        <end position="66"/>
    </location>
</feature>
<keyword evidence="1" id="KW-0677">Repeat</keyword>
<dbReference type="SUPFAM" id="SSF48452">
    <property type="entry name" value="TPR-like"/>
    <property type="match status" value="2"/>
</dbReference>
<comment type="caution">
    <text evidence="5">The sequence shown here is derived from an EMBL/GenBank/DDBJ whole genome shotgun (WGS) entry which is preliminary data.</text>
</comment>
<feature type="repeat" description="TPR" evidence="3">
    <location>
        <begin position="366"/>
        <end position="399"/>
    </location>
</feature>
<dbReference type="Proteomes" id="UP000005695">
    <property type="component" value="Unassembled WGS sequence"/>
</dbReference>
<accession>Q1JWG8</accession>
<sequence length="451" mass="51157">MTLMSFLLVVIMFLAFFVFFSGINPQEMTIFFLPDSSVTYPVTVVVIGCILVGLFIGYGFHLYGALTYGMRNWLRGRGEKRNKEIETIYRDGVGRLLSGDIKKAHALLQKAIDKNPNKVESYIALASVNTQEGNQQGAITLLRKAKSINGKSLEVLFKLAATYEDLGEDDSACKEIEEILELEKDNRKAIRALRDLHMKHQRWEQALELQKRLLKAGPSGNRIQEEKEKLLSIRYEVARQKLANNDEDQAISSLKQIIKEAPEFTAARVTLGDAYAQQNNAEDAALIWQDSYKKLGRSVFLSRLENLYIEQEDPQSLLSFYSSALMARSNDLVLRFFYGKLCLRLEMVDEALEHIYTVESSAPDFPQIHLLLAEAHRRRNRIDEAIGEYQKALGVDNQLSLGYVCDCCGTTSLEWMSRCEQCGTWGSYSIAFRKLIEDRKVVEPVIPQPGA</sequence>
<protein>
    <submittedName>
        <fullName evidence="5">Tetratricopeptide TPR_2</fullName>
    </submittedName>
</protein>
<dbReference type="AlphaFoldDB" id="Q1JWG8"/>
<dbReference type="InterPro" id="IPR011990">
    <property type="entry name" value="TPR-like_helical_dom_sf"/>
</dbReference>
<keyword evidence="6" id="KW-1185">Reference proteome</keyword>
<evidence type="ECO:0000313" key="5">
    <source>
        <dbReference type="EMBL" id="EAT14600.1"/>
    </source>
</evidence>
<evidence type="ECO:0000256" key="2">
    <source>
        <dbReference type="ARBA" id="ARBA00022803"/>
    </source>
</evidence>
<dbReference type="PANTHER" id="PTHR45586">
    <property type="entry name" value="TPR REPEAT-CONTAINING PROTEIN PA4667"/>
    <property type="match status" value="1"/>
</dbReference>
<dbReference type="Pfam" id="PF14559">
    <property type="entry name" value="TPR_19"/>
    <property type="match status" value="1"/>
</dbReference>
<name>Q1JWG8_DESA6</name>
<evidence type="ECO:0000313" key="6">
    <source>
        <dbReference type="Proteomes" id="UP000005695"/>
    </source>
</evidence>
<dbReference type="PANTHER" id="PTHR45586:SF1">
    <property type="entry name" value="LIPOPOLYSACCHARIDE ASSEMBLY PROTEIN B"/>
    <property type="match status" value="1"/>
</dbReference>
<dbReference type="PROSITE" id="PS50005">
    <property type="entry name" value="TPR"/>
    <property type="match status" value="2"/>
</dbReference>
<feature type="repeat" description="TPR" evidence="3">
    <location>
        <begin position="153"/>
        <end position="186"/>
    </location>
</feature>
<dbReference type="EMBL" id="AAEW02000021">
    <property type="protein sequence ID" value="EAT14600.1"/>
    <property type="molecule type" value="Genomic_DNA"/>
</dbReference>